<dbReference type="PANTHER" id="PTHR42928">
    <property type="entry name" value="TRICARBOXYLATE-BINDING PROTEIN"/>
    <property type="match status" value="1"/>
</dbReference>
<proteinExistence type="inferred from homology"/>
<comment type="similarity">
    <text evidence="1">Belongs to the UPF0065 (bug) family.</text>
</comment>
<dbReference type="EMBL" id="UWPJ01000012">
    <property type="protein sequence ID" value="VCU69299.1"/>
    <property type="molecule type" value="Genomic_DNA"/>
</dbReference>
<dbReference type="InterPro" id="IPR042100">
    <property type="entry name" value="Bug_dom1"/>
</dbReference>
<keyword evidence="3" id="KW-0675">Receptor</keyword>
<dbReference type="RefSeq" id="WP_124078645.1">
    <property type="nucleotide sequence ID" value="NZ_UWPJ01000012.1"/>
</dbReference>
<dbReference type="OrthoDB" id="9780943at2"/>
<dbReference type="SUPFAM" id="SSF53850">
    <property type="entry name" value="Periplasmic binding protein-like II"/>
    <property type="match status" value="1"/>
</dbReference>
<dbReference type="Pfam" id="PF03401">
    <property type="entry name" value="TctC"/>
    <property type="match status" value="1"/>
</dbReference>
<keyword evidence="4" id="KW-1185">Reference proteome</keyword>
<dbReference type="CDD" id="cd13578">
    <property type="entry name" value="PBP2_Bug27"/>
    <property type="match status" value="1"/>
</dbReference>
<evidence type="ECO:0000313" key="3">
    <source>
        <dbReference type="EMBL" id="VCU69299.1"/>
    </source>
</evidence>
<dbReference type="Proteomes" id="UP000277294">
    <property type="component" value="Unassembled WGS sequence"/>
</dbReference>
<dbReference type="InterPro" id="IPR005064">
    <property type="entry name" value="BUG"/>
</dbReference>
<dbReference type="Gene3D" id="3.40.190.10">
    <property type="entry name" value="Periplasmic binding protein-like II"/>
    <property type="match status" value="1"/>
</dbReference>
<name>A0A3P4AYY7_9BURK</name>
<accession>A0A3P4AYY7</accession>
<feature type="chain" id="PRO_5018167290" evidence="2">
    <location>
        <begin position="24"/>
        <end position="320"/>
    </location>
</feature>
<dbReference type="AlphaFoldDB" id="A0A3P4AYY7"/>
<dbReference type="Gene3D" id="3.40.190.150">
    <property type="entry name" value="Bordetella uptake gene, domain 1"/>
    <property type="match status" value="1"/>
</dbReference>
<evidence type="ECO:0000256" key="1">
    <source>
        <dbReference type="ARBA" id="ARBA00006987"/>
    </source>
</evidence>
<evidence type="ECO:0000256" key="2">
    <source>
        <dbReference type="SAM" id="SignalP"/>
    </source>
</evidence>
<keyword evidence="2" id="KW-0732">Signal</keyword>
<organism evidence="3 4">
    <name type="scientific">Pigmentiphaga humi</name>
    <dbReference type="NCBI Taxonomy" id="2478468"/>
    <lineage>
        <taxon>Bacteria</taxon>
        <taxon>Pseudomonadati</taxon>
        <taxon>Pseudomonadota</taxon>
        <taxon>Betaproteobacteria</taxon>
        <taxon>Burkholderiales</taxon>
        <taxon>Alcaligenaceae</taxon>
        <taxon>Pigmentiphaga</taxon>
    </lineage>
</organism>
<feature type="signal peptide" evidence="2">
    <location>
        <begin position="1"/>
        <end position="23"/>
    </location>
</feature>
<evidence type="ECO:0000313" key="4">
    <source>
        <dbReference type="Proteomes" id="UP000277294"/>
    </source>
</evidence>
<reference evidence="3 4" key="1">
    <citation type="submission" date="2018-10" db="EMBL/GenBank/DDBJ databases">
        <authorList>
            <person name="Criscuolo A."/>
        </authorList>
    </citation>
    <scope>NUCLEOTIDE SEQUENCE [LARGE SCALE GENOMIC DNA]</scope>
    <source>
        <strain evidence="3">DnA1</strain>
    </source>
</reference>
<sequence length="320" mass="33707">MTIATSIARLCAIACLAATAAHAAYPDRPVRLVVPLPPGGGADTVARLLAAELQAEYGQPFVVENKPGANSNIGLEAVARAAPDGYTLIMAPNQIAINQTLMAGRSVSLSRLAPVVLAARPPIVVAGRPSLPIRTLPELIAYAKRNPGKLTYTSCGVGSIQHLAAEVFQAEAGISMVHVPYKGCADAIPNVLGGQVDLLFNAIGNLNAFFKDGRLVPYAVTTAKRSDIAPDIPTVSEAGVKDYDLDGWFGLMAPANTPKDVIDRLNASVNAIMQQPRVRAKMAESFFEPVGGSAAHFRKVLDADVARFAEIIKVKQIHGD</sequence>
<dbReference type="PANTHER" id="PTHR42928:SF5">
    <property type="entry name" value="BLR1237 PROTEIN"/>
    <property type="match status" value="1"/>
</dbReference>
<gene>
    <name evidence="3" type="ORF">PIGHUM_01360</name>
</gene>
<protein>
    <submittedName>
        <fullName evidence="3">Tripartite tricarboxylate transporter family receptor</fullName>
    </submittedName>
</protein>
<dbReference type="PIRSF" id="PIRSF017082">
    <property type="entry name" value="YflP"/>
    <property type="match status" value="1"/>
</dbReference>